<protein>
    <recommendedName>
        <fullName evidence="3">Type I-B CRISPR-associated protein Cas8b1/Cst1</fullName>
    </recommendedName>
</protein>
<evidence type="ECO:0008006" key="3">
    <source>
        <dbReference type="Google" id="ProtNLM"/>
    </source>
</evidence>
<dbReference type="OrthoDB" id="5540852at2"/>
<dbReference type="EMBL" id="QFVR01000021">
    <property type="protein sequence ID" value="PWI24479.1"/>
    <property type="molecule type" value="Genomic_DNA"/>
</dbReference>
<sequence length="595" mass="69292">MNKIIQINDWLFNMGATALLRLDKSNSIKVDANRLEVPIEWIEGLPERLFTYLIQKYSRGENTVNWLVKMKDYAKSNSNEESKKEQERYKDATKRFLSTVKESMQKVIKYFPDEIDITENLEKKCELAVEMKDFEELVKTIDEIKLILLRSDINEKLTLNYVKAMILAPASGQVSFLNVTKNKMTREEQQNLFFRDFIEPIILENTLRNLLKEANQEELQSFLHQSEYLIAKEWRKEHKKVKEVEISWFERYPKCAALGNEWGTLPYEEKMFMPLGSTSLNDRWDGQESNIQMISPLARLLLFLSPLGCVNYKKKMHNTMDENVFAFLHIEGDCLETLERNNSFSSIIKAENSLVDALQGTHKKQLKVEDEKRMATVLVEWCTESKVKKTLLEYRWIEEKFYLYVLNEDYISKIFPSSFREQLIQQHLRNYDTKMILQNELYEQLRKGNLRNTFSVKQGLIIRELMMGGKNMSTEKGKNLTDQMYNTGFSLRKALTGDGSTEQVTEQYKAPISKKLDSTIYRILNAAKSGNRKLFFELVIRLNILAGRKVSKEFTQCLDSTIVNDAKFSTISLAFVAGLMGVNSNKGEKENGENN</sequence>
<name>A0A2U3AIV4_9BACL</name>
<dbReference type="Proteomes" id="UP000245938">
    <property type="component" value="Unassembled WGS sequence"/>
</dbReference>
<evidence type="ECO:0000313" key="2">
    <source>
        <dbReference type="Proteomes" id="UP000245938"/>
    </source>
</evidence>
<organism evidence="1 2">
    <name type="scientific">Kurthia sibirica</name>
    <dbReference type="NCBI Taxonomy" id="202750"/>
    <lineage>
        <taxon>Bacteria</taxon>
        <taxon>Bacillati</taxon>
        <taxon>Bacillota</taxon>
        <taxon>Bacilli</taxon>
        <taxon>Bacillales</taxon>
        <taxon>Caryophanaceae</taxon>
        <taxon>Kurthia</taxon>
    </lineage>
</organism>
<dbReference type="AlphaFoldDB" id="A0A2U3AIV4"/>
<keyword evidence="2" id="KW-1185">Reference proteome</keyword>
<accession>A0A2U3AIV4</accession>
<comment type="caution">
    <text evidence="1">The sequence shown here is derived from an EMBL/GenBank/DDBJ whole genome shotgun (WGS) entry which is preliminary data.</text>
</comment>
<reference evidence="1 2" key="1">
    <citation type="submission" date="2018-05" db="EMBL/GenBank/DDBJ databases">
        <title>Kurthia sibirica genome sequence.</title>
        <authorList>
            <person name="Maclea K.S."/>
            <person name="Goen A.E."/>
        </authorList>
    </citation>
    <scope>NUCLEOTIDE SEQUENCE [LARGE SCALE GENOMIC DNA]</scope>
    <source>
        <strain evidence="1 2">ATCC 49154</strain>
    </source>
</reference>
<gene>
    <name evidence="1" type="ORF">DEX24_13540</name>
</gene>
<dbReference type="RefSeq" id="WP_109306943.1">
    <property type="nucleotide sequence ID" value="NZ_BJUF01000060.1"/>
</dbReference>
<proteinExistence type="predicted"/>
<evidence type="ECO:0000313" key="1">
    <source>
        <dbReference type="EMBL" id="PWI24479.1"/>
    </source>
</evidence>